<dbReference type="RefSeq" id="WP_066783285.1">
    <property type="nucleotide sequence ID" value="NZ_LWQS01000033.1"/>
</dbReference>
<comment type="caution">
    <text evidence="4">The sequence shown here is derived from an EMBL/GenBank/DDBJ whole genome shotgun (WGS) entry which is preliminary data.</text>
</comment>
<dbReference type="Pfam" id="PF00364">
    <property type="entry name" value="Biotin_lipoyl"/>
    <property type="match status" value="1"/>
</dbReference>
<dbReference type="CDD" id="cd06850">
    <property type="entry name" value="biotinyl_domain"/>
    <property type="match status" value="1"/>
</dbReference>
<protein>
    <submittedName>
        <fullName evidence="4">Acetyl-CoA carboxylase biotin carboxyl carrier protein subunit</fullName>
    </submittedName>
</protein>
<feature type="region of interest" description="Disordered" evidence="2">
    <location>
        <begin position="31"/>
        <end position="67"/>
    </location>
</feature>
<evidence type="ECO:0000256" key="1">
    <source>
        <dbReference type="ARBA" id="ARBA00023267"/>
    </source>
</evidence>
<dbReference type="PROSITE" id="PS00188">
    <property type="entry name" value="BIOTIN"/>
    <property type="match status" value="1"/>
</dbReference>
<organism evidence="4 5">
    <name type="scientific">Chloroflexus islandicus</name>
    <dbReference type="NCBI Taxonomy" id="1707952"/>
    <lineage>
        <taxon>Bacteria</taxon>
        <taxon>Bacillati</taxon>
        <taxon>Chloroflexota</taxon>
        <taxon>Chloroflexia</taxon>
        <taxon>Chloroflexales</taxon>
        <taxon>Chloroflexineae</taxon>
        <taxon>Chloroflexaceae</taxon>
        <taxon>Chloroflexus</taxon>
    </lineage>
</organism>
<reference evidence="4 5" key="1">
    <citation type="submission" date="2016-04" db="EMBL/GenBank/DDBJ databases">
        <title>Chloroflexus islandicus sp. nov., a thermophilic filamentous anoxygenic phototrophic bacterium from geyser Strokkur (Iceland).</title>
        <authorList>
            <person name="Gaisin V.A."/>
            <person name="Kalashnikov A.M."/>
            <person name="Sukhacheva M.V."/>
            <person name="Grouzdev D.S."/>
            <person name="Ivanov T.M."/>
            <person name="Kuznetsov B."/>
            <person name="Gorlenko V.M."/>
        </authorList>
    </citation>
    <scope>NUCLEOTIDE SEQUENCE [LARGE SCALE GENOMIC DNA]</scope>
    <source>
        <strain evidence="5">isl-2</strain>
    </source>
</reference>
<dbReference type="InterPro" id="IPR000089">
    <property type="entry name" value="Biotin_lipoyl"/>
</dbReference>
<keyword evidence="1" id="KW-0092">Biotin</keyword>
<dbReference type="PROSITE" id="PS50968">
    <property type="entry name" value="BIOTINYL_LIPOYL"/>
    <property type="match status" value="1"/>
</dbReference>
<name>A0A178MJR3_9CHLR</name>
<evidence type="ECO:0000259" key="3">
    <source>
        <dbReference type="PROSITE" id="PS50968"/>
    </source>
</evidence>
<dbReference type="Proteomes" id="UP000078287">
    <property type="component" value="Unassembled WGS sequence"/>
</dbReference>
<dbReference type="InterPro" id="IPR050709">
    <property type="entry name" value="Biotin_Carboxyl_Carrier/Decarb"/>
</dbReference>
<gene>
    <name evidence="4" type="ORF">A6A03_08855</name>
</gene>
<sequence length="134" mass="13803">MKRLRITVNGISYEVEVEVLADDDEATLTAPTSINALPPARAATPPAQTAAAPAAPPPNTHPSGPGVLASPIAGIVAEIKVNIGDHVKENDPLVVIEAMKMNSNVSSPVAGTIRAINVKVGDSVRQGQPLLEFA</sequence>
<evidence type="ECO:0000313" key="5">
    <source>
        <dbReference type="Proteomes" id="UP000078287"/>
    </source>
</evidence>
<dbReference type="AlphaFoldDB" id="A0A178MJR3"/>
<dbReference type="PANTHER" id="PTHR45266">
    <property type="entry name" value="OXALOACETATE DECARBOXYLASE ALPHA CHAIN"/>
    <property type="match status" value="1"/>
</dbReference>
<accession>A0A178MJR3</accession>
<dbReference type="FunFam" id="2.40.50.100:FF:000003">
    <property type="entry name" value="Acetyl-CoA carboxylase biotin carboxyl carrier protein"/>
    <property type="match status" value="1"/>
</dbReference>
<proteinExistence type="predicted"/>
<dbReference type="STRING" id="1707952.A6A03_08855"/>
<dbReference type="OrthoDB" id="163546at2"/>
<dbReference type="SUPFAM" id="SSF51230">
    <property type="entry name" value="Single hybrid motif"/>
    <property type="match status" value="1"/>
</dbReference>
<evidence type="ECO:0000313" key="4">
    <source>
        <dbReference type="EMBL" id="OAN48285.1"/>
    </source>
</evidence>
<dbReference type="EMBL" id="LWQS01000033">
    <property type="protein sequence ID" value="OAN48285.1"/>
    <property type="molecule type" value="Genomic_DNA"/>
</dbReference>
<dbReference type="InterPro" id="IPR011053">
    <property type="entry name" value="Single_hybrid_motif"/>
</dbReference>
<dbReference type="Gene3D" id="2.40.50.100">
    <property type="match status" value="1"/>
</dbReference>
<dbReference type="PANTHER" id="PTHR45266:SF3">
    <property type="entry name" value="OXALOACETATE DECARBOXYLASE ALPHA CHAIN"/>
    <property type="match status" value="1"/>
</dbReference>
<feature type="compositionally biased region" description="Low complexity" evidence="2">
    <location>
        <begin position="36"/>
        <end position="53"/>
    </location>
</feature>
<keyword evidence="5" id="KW-1185">Reference proteome</keyword>
<dbReference type="InterPro" id="IPR001882">
    <property type="entry name" value="Biotin_BS"/>
</dbReference>
<feature type="domain" description="Lipoyl-binding" evidence="3">
    <location>
        <begin position="59"/>
        <end position="134"/>
    </location>
</feature>
<evidence type="ECO:0000256" key="2">
    <source>
        <dbReference type="SAM" id="MobiDB-lite"/>
    </source>
</evidence>